<proteinExistence type="predicted"/>
<dbReference type="InterPro" id="IPR021338">
    <property type="entry name" value="DUF2953"/>
</dbReference>
<dbReference type="Pfam" id="PF11167">
    <property type="entry name" value="DUF2953"/>
    <property type="match status" value="1"/>
</dbReference>
<name>A0A2V2ZS36_9BACI</name>
<organism evidence="2 3">
    <name type="scientific">Cytobacillus oceanisediminis</name>
    <dbReference type="NCBI Taxonomy" id="665099"/>
    <lineage>
        <taxon>Bacteria</taxon>
        <taxon>Bacillati</taxon>
        <taxon>Bacillota</taxon>
        <taxon>Bacilli</taxon>
        <taxon>Bacillales</taxon>
        <taxon>Bacillaceae</taxon>
        <taxon>Cytobacillus</taxon>
    </lineage>
</organism>
<dbReference type="AlphaFoldDB" id="A0A2V2ZS36"/>
<feature type="transmembrane region" description="Helical" evidence="1">
    <location>
        <begin position="52"/>
        <end position="70"/>
    </location>
</feature>
<comment type="caution">
    <text evidence="2">The sequence shown here is derived from an EMBL/GenBank/DDBJ whole genome shotgun (WGS) entry which is preliminary data.</text>
</comment>
<protein>
    <recommendedName>
        <fullName evidence="4">DUF2953 family protein</fullName>
    </recommendedName>
</protein>
<keyword evidence="1" id="KW-1133">Transmembrane helix</keyword>
<evidence type="ECO:0000256" key="1">
    <source>
        <dbReference type="SAM" id="Phobius"/>
    </source>
</evidence>
<accession>A0A2V2ZS36</accession>
<gene>
    <name evidence="2" type="ORF">DFO73_11165</name>
</gene>
<keyword evidence="1" id="KW-0812">Transmembrane</keyword>
<dbReference type="EMBL" id="QGTW01000011">
    <property type="protein sequence ID" value="PWW26128.1"/>
    <property type="molecule type" value="Genomic_DNA"/>
</dbReference>
<sequence length="280" mass="31738">MISLLIPLLFMKGRYSNHNKVIVNKPVTHWWQVYFYPIGHNTRLKGVRKVKWLLIAVIALIILFILIMVTKLKVLFHFYHGNENDHVKIQFKAWFGLIRYKIEVPLIKVDDNSPTLVVEEKKAAGTQEDATNKETKQFSAKDLINGLHDTKELINHIVSLHRIIRKFLGHVTISKLEWHTFAGTGDAAHTGMLTGALWAIKGSIIGLISHYTKLKAPPDITVTPHFQFAVSQTAFSCMIHFRVGHAMLAGIKLIKYWKGGRPDFKTKPLSALSDDGSKSV</sequence>
<evidence type="ECO:0000313" key="3">
    <source>
        <dbReference type="Proteomes" id="UP000247150"/>
    </source>
</evidence>
<dbReference type="Proteomes" id="UP000247150">
    <property type="component" value="Unassembled WGS sequence"/>
</dbReference>
<reference evidence="2 3" key="1">
    <citation type="submission" date="2018-05" db="EMBL/GenBank/DDBJ databases">
        <title>Freshwater and sediment microbial communities from various areas in North America, analyzing microbe dynamics in response to fracking.</title>
        <authorList>
            <person name="Lamendella R."/>
        </authorList>
    </citation>
    <scope>NUCLEOTIDE SEQUENCE [LARGE SCALE GENOMIC DNA]</scope>
    <source>
        <strain evidence="2 3">15_TX</strain>
    </source>
</reference>
<evidence type="ECO:0008006" key="4">
    <source>
        <dbReference type="Google" id="ProtNLM"/>
    </source>
</evidence>
<keyword evidence="1" id="KW-0472">Membrane</keyword>
<evidence type="ECO:0000313" key="2">
    <source>
        <dbReference type="EMBL" id="PWW26128.1"/>
    </source>
</evidence>